<dbReference type="Proteomes" id="UP000663508">
    <property type="component" value="Plasmid pVL1_2"/>
</dbReference>
<gene>
    <name evidence="2" type="ORF">mvi_63610</name>
</gene>
<reference evidence="2" key="1">
    <citation type="submission" date="2020-11" db="EMBL/GenBank/DDBJ databases">
        <title>Complete genome sequence of a novel pathogenic Methylobacterium strain isolated from rice in Vietnam.</title>
        <authorList>
            <person name="Lai K."/>
            <person name="Okazaki S."/>
            <person name="Higashi K."/>
            <person name="Mori H."/>
            <person name="Toyoda A."/>
            <person name="Kurokawa K."/>
        </authorList>
    </citation>
    <scope>NUCLEOTIDE SEQUENCE</scope>
    <source>
        <strain evidence="2">VL1</strain>
        <plasmid evidence="2">pVL1_2</plasmid>
    </source>
</reference>
<accession>A0A8H8X0K7</accession>
<dbReference type="InterPro" id="IPR025484">
    <property type="entry name" value="DUF4376"/>
</dbReference>
<dbReference type="AlphaFoldDB" id="A0A8H8X0K7"/>
<dbReference type="KEGG" id="mind:mvi_63610"/>
<dbReference type="EMBL" id="AP024147">
    <property type="protein sequence ID" value="BCM87900.1"/>
    <property type="molecule type" value="Genomic_DNA"/>
</dbReference>
<evidence type="ECO:0000259" key="1">
    <source>
        <dbReference type="Pfam" id="PF14301"/>
    </source>
</evidence>
<name>A0A8H8X0K7_9HYPH</name>
<proteinExistence type="predicted"/>
<protein>
    <recommendedName>
        <fullName evidence="1">DUF4376 domain-containing protein</fullName>
    </recommendedName>
</protein>
<feature type="domain" description="DUF4376" evidence="1">
    <location>
        <begin position="75"/>
        <end position="177"/>
    </location>
</feature>
<dbReference type="RefSeq" id="WP_207183911.1">
    <property type="nucleotide sequence ID" value="NZ_AP024147.1"/>
</dbReference>
<organism evidence="2">
    <name type="scientific">Methylobacterium indicum</name>
    <dbReference type="NCBI Taxonomy" id="1775910"/>
    <lineage>
        <taxon>Bacteria</taxon>
        <taxon>Pseudomonadati</taxon>
        <taxon>Pseudomonadota</taxon>
        <taxon>Alphaproteobacteria</taxon>
        <taxon>Hyphomicrobiales</taxon>
        <taxon>Methylobacteriaceae</taxon>
        <taxon>Methylobacterium</taxon>
    </lineage>
</organism>
<sequence>MTIYALFDKDGRPKGFMPSEIFGERMIDGKPNPKLPDGVVEIAREHWQALLSSDTKVWNGKTVVDRVIVPDQGSLLSRAKEVRWEKETGGITVFGVPFSSDDRSKTLILGAQLLCQQDPNHSEDWWAADGTSHHVDATMIGTIAKAIAGHVSRCFQIFGTVQAGITAGTIKTYAEIDQAFDALSAE</sequence>
<dbReference type="Pfam" id="PF14301">
    <property type="entry name" value="DUF4376"/>
    <property type="match status" value="1"/>
</dbReference>
<geneLocation type="plasmid" evidence="2">
    <name>pVL1_2</name>
</geneLocation>
<evidence type="ECO:0000313" key="2">
    <source>
        <dbReference type="EMBL" id="BCM87900.1"/>
    </source>
</evidence>
<keyword evidence="2" id="KW-0614">Plasmid</keyword>